<dbReference type="PANTHER" id="PTHR45959">
    <property type="entry name" value="BHLH TRANSCRIPTION FACTOR"/>
    <property type="match status" value="1"/>
</dbReference>
<proteinExistence type="predicted"/>
<evidence type="ECO:0000313" key="7">
    <source>
        <dbReference type="EMBL" id="KAK9071379.1"/>
    </source>
</evidence>
<keyword evidence="4" id="KW-0539">Nucleus</keyword>
<dbReference type="PROSITE" id="PS50888">
    <property type="entry name" value="BHLH"/>
    <property type="match status" value="1"/>
</dbReference>
<comment type="caution">
    <text evidence="7">The sequence shown here is derived from an EMBL/GenBank/DDBJ whole genome shotgun (WGS) entry which is preliminary data.</text>
</comment>
<evidence type="ECO:0000256" key="5">
    <source>
        <dbReference type="SAM" id="MobiDB-lite"/>
    </source>
</evidence>
<dbReference type="Proteomes" id="UP001408789">
    <property type="component" value="Unassembled WGS sequence"/>
</dbReference>
<dbReference type="EMBL" id="JBCNJP010000011">
    <property type="protein sequence ID" value="KAK9071379.1"/>
    <property type="molecule type" value="Genomic_DNA"/>
</dbReference>
<dbReference type="SMART" id="SM00353">
    <property type="entry name" value="HLH"/>
    <property type="match status" value="1"/>
</dbReference>
<accession>A0AAP0DHY1</accession>
<evidence type="ECO:0000256" key="1">
    <source>
        <dbReference type="ARBA" id="ARBA00004123"/>
    </source>
</evidence>
<dbReference type="InterPro" id="IPR011598">
    <property type="entry name" value="bHLH_dom"/>
</dbReference>
<dbReference type="GO" id="GO:0046983">
    <property type="term" value="F:protein dimerization activity"/>
    <property type="evidence" value="ECO:0007669"/>
    <property type="project" value="InterPro"/>
</dbReference>
<dbReference type="Gene3D" id="4.10.280.10">
    <property type="entry name" value="Helix-loop-helix DNA-binding domain"/>
    <property type="match status" value="1"/>
</dbReference>
<dbReference type="PANTHER" id="PTHR45959:SF39">
    <property type="entry name" value="MYC-TYPE, BASIC HELIX-LOOP-HELIX (BHLH) DOMAIN-CONTAINING PROTEIN-RELATED"/>
    <property type="match status" value="1"/>
</dbReference>
<feature type="compositionally biased region" description="Polar residues" evidence="5">
    <location>
        <begin position="203"/>
        <end position="218"/>
    </location>
</feature>
<dbReference type="GO" id="GO:0005634">
    <property type="term" value="C:nucleus"/>
    <property type="evidence" value="ECO:0007669"/>
    <property type="project" value="UniProtKB-SubCell"/>
</dbReference>
<comment type="subcellular location">
    <subcellularLocation>
        <location evidence="1">Nucleus</location>
    </subcellularLocation>
</comment>
<dbReference type="SUPFAM" id="SSF47459">
    <property type="entry name" value="HLH, helix-loop-helix DNA-binding domain"/>
    <property type="match status" value="1"/>
</dbReference>
<sequence length="330" mass="37275">MDIPFGAWFPELDMEDSEFMYHLQQTPSYNEFMDSVTFPNFKGYQNGVMRDHSISGVLDQQESNKATTTSSFAPISGSSANTFTISFGDFTSPTINQNQLYGGYKLECHDAIKCEEEMNLNQLLGSIELPKRGSSTRRNHRQAQEHILAERKRREKLTQRFISLSALLPEIKKMDKATVLEDASKYIKQLQNRVKQLEETSISRKNATHDQPTASLRNSKFHGGHEADASSFDETNSLPCNDATAYNPEIKVRILGRHVLVRIYCQRNSLLPLKALTEMEGLHLTIMCNSVLPISSTSALITIIAEMSEEFAMTAKDLVKCLQLSLLKLR</sequence>
<dbReference type="InterPro" id="IPR052610">
    <property type="entry name" value="bHLH_transcription_regulator"/>
</dbReference>
<dbReference type="Pfam" id="PF00010">
    <property type="entry name" value="HLH"/>
    <property type="match status" value="1"/>
</dbReference>
<gene>
    <name evidence="7" type="ORF">SSX86_009947</name>
</gene>
<reference evidence="7 8" key="1">
    <citation type="submission" date="2024-04" db="EMBL/GenBank/DDBJ databases">
        <title>The reference genome of an endangered Asteraceae, Deinandra increscens subsp. villosa, native to the Central Coast of California.</title>
        <authorList>
            <person name="Guilliams M."/>
            <person name="Hasenstab-Lehman K."/>
            <person name="Meyer R."/>
            <person name="Mcevoy S."/>
        </authorList>
    </citation>
    <scope>NUCLEOTIDE SEQUENCE [LARGE SCALE GENOMIC DNA]</scope>
    <source>
        <tissue evidence="7">Leaf</tissue>
    </source>
</reference>
<dbReference type="InterPro" id="IPR036638">
    <property type="entry name" value="HLH_DNA-bd_sf"/>
</dbReference>
<evidence type="ECO:0000256" key="4">
    <source>
        <dbReference type="ARBA" id="ARBA00023242"/>
    </source>
</evidence>
<evidence type="ECO:0000259" key="6">
    <source>
        <dbReference type="PROSITE" id="PS50888"/>
    </source>
</evidence>
<keyword evidence="3" id="KW-0804">Transcription</keyword>
<keyword evidence="8" id="KW-1185">Reference proteome</keyword>
<evidence type="ECO:0000313" key="8">
    <source>
        <dbReference type="Proteomes" id="UP001408789"/>
    </source>
</evidence>
<evidence type="ECO:0000256" key="3">
    <source>
        <dbReference type="ARBA" id="ARBA00023163"/>
    </source>
</evidence>
<feature type="domain" description="BHLH" evidence="6">
    <location>
        <begin position="141"/>
        <end position="190"/>
    </location>
</feature>
<protein>
    <recommendedName>
        <fullName evidence="6">BHLH domain-containing protein</fullName>
    </recommendedName>
</protein>
<feature type="region of interest" description="Disordered" evidence="5">
    <location>
        <begin position="198"/>
        <end position="233"/>
    </location>
</feature>
<organism evidence="7 8">
    <name type="scientific">Deinandra increscens subsp. villosa</name>
    <dbReference type="NCBI Taxonomy" id="3103831"/>
    <lineage>
        <taxon>Eukaryota</taxon>
        <taxon>Viridiplantae</taxon>
        <taxon>Streptophyta</taxon>
        <taxon>Embryophyta</taxon>
        <taxon>Tracheophyta</taxon>
        <taxon>Spermatophyta</taxon>
        <taxon>Magnoliopsida</taxon>
        <taxon>eudicotyledons</taxon>
        <taxon>Gunneridae</taxon>
        <taxon>Pentapetalae</taxon>
        <taxon>asterids</taxon>
        <taxon>campanulids</taxon>
        <taxon>Asterales</taxon>
        <taxon>Asteraceae</taxon>
        <taxon>Asteroideae</taxon>
        <taxon>Heliantheae alliance</taxon>
        <taxon>Madieae</taxon>
        <taxon>Madiinae</taxon>
        <taxon>Deinandra</taxon>
    </lineage>
</organism>
<name>A0AAP0DHY1_9ASTR</name>
<evidence type="ECO:0000256" key="2">
    <source>
        <dbReference type="ARBA" id="ARBA00023015"/>
    </source>
</evidence>
<keyword evidence="2" id="KW-0805">Transcription regulation</keyword>
<dbReference type="AlphaFoldDB" id="A0AAP0DHY1"/>